<evidence type="ECO:0000313" key="2">
    <source>
        <dbReference type="EMBL" id="CAH2215786.1"/>
    </source>
</evidence>
<dbReference type="AlphaFoldDB" id="A0A8S4QMC5"/>
<sequence length="192" mass="20593">MENIPDALTTVSRQSQHYPDDVIISDSKSLEEPFGIINPQIARIEGLTEGLKQPESSAAPALWSGFGCGGAQRSSAESGPSRPSPHHSPSAPHYRPLALHMAPATGVLEELDSSNSKGSVHKNFKIVIIRLNWSFLKLKIVLDLAGYPFVVVVARRHALTAAGKRPRGTGVAAAGARLEGRRTSPYLTDNLI</sequence>
<name>A0A8S4QMC5_9NEOP</name>
<evidence type="ECO:0000256" key="1">
    <source>
        <dbReference type="SAM" id="MobiDB-lite"/>
    </source>
</evidence>
<accession>A0A8S4QMC5</accession>
<gene>
    <name evidence="2" type="primary">jg27009</name>
    <name evidence="2" type="ORF">PAEG_LOCUS3872</name>
</gene>
<reference evidence="2" key="1">
    <citation type="submission" date="2022-03" db="EMBL/GenBank/DDBJ databases">
        <authorList>
            <person name="Lindestad O."/>
        </authorList>
    </citation>
    <scope>NUCLEOTIDE SEQUENCE</scope>
</reference>
<organism evidence="2 3">
    <name type="scientific">Pararge aegeria aegeria</name>
    <dbReference type="NCBI Taxonomy" id="348720"/>
    <lineage>
        <taxon>Eukaryota</taxon>
        <taxon>Metazoa</taxon>
        <taxon>Ecdysozoa</taxon>
        <taxon>Arthropoda</taxon>
        <taxon>Hexapoda</taxon>
        <taxon>Insecta</taxon>
        <taxon>Pterygota</taxon>
        <taxon>Neoptera</taxon>
        <taxon>Endopterygota</taxon>
        <taxon>Lepidoptera</taxon>
        <taxon>Glossata</taxon>
        <taxon>Ditrysia</taxon>
        <taxon>Papilionoidea</taxon>
        <taxon>Nymphalidae</taxon>
        <taxon>Satyrinae</taxon>
        <taxon>Satyrini</taxon>
        <taxon>Parargina</taxon>
        <taxon>Pararge</taxon>
    </lineage>
</organism>
<evidence type="ECO:0000313" key="3">
    <source>
        <dbReference type="Proteomes" id="UP000838756"/>
    </source>
</evidence>
<keyword evidence="3" id="KW-1185">Reference proteome</keyword>
<dbReference type="Proteomes" id="UP000838756">
    <property type="component" value="Unassembled WGS sequence"/>
</dbReference>
<proteinExistence type="predicted"/>
<protein>
    <submittedName>
        <fullName evidence="2">Jg27009 protein</fullName>
    </submittedName>
</protein>
<feature type="non-terminal residue" evidence="2">
    <location>
        <position position="1"/>
    </location>
</feature>
<feature type="region of interest" description="Disordered" evidence="1">
    <location>
        <begin position="68"/>
        <end position="94"/>
    </location>
</feature>
<dbReference type="EMBL" id="CAKXAJ010012816">
    <property type="protein sequence ID" value="CAH2215786.1"/>
    <property type="molecule type" value="Genomic_DNA"/>
</dbReference>
<comment type="caution">
    <text evidence="2">The sequence shown here is derived from an EMBL/GenBank/DDBJ whole genome shotgun (WGS) entry which is preliminary data.</text>
</comment>